<dbReference type="InterPro" id="IPR036259">
    <property type="entry name" value="MFS_trans_sf"/>
</dbReference>
<evidence type="ECO:0000313" key="12">
    <source>
        <dbReference type="Proteomes" id="UP000808337"/>
    </source>
</evidence>
<dbReference type="InterPro" id="IPR050171">
    <property type="entry name" value="MFS_Transporters"/>
</dbReference>
<dbReference type="PROSITE" id="PS01023">
    <property type="entry name" value="PTR2_2"/>
    <property type="match status" value="1"/>
</dbReference>
<feature type="transmembrane region" description="Helical" evidence="9">
    <location>
        <begin position="249"/>
        <end position="271"/>
    </location>
</feature>
<dbReference type="CDD" id="cd17346">
    <property type="entry name" value="MFS_DtpA_like"/>
    <property type="match status" value="1"/>
</dbReference>
<evidence type="ECO:0000256" key="5">
    <source>
        <dbReference type="ARBA" id="ARBA00022856"/>
    </source>
</evidence>
<evidence type="ECO:0000256" key="3">
    <source>
        <dbReference type="ARBA" id="ARBA00022475"/>
    </source>
</evidence>
<feature type="transmembrane region" description="Helical" evidence="9">
    <location>
        <begin position="283"/>
        <end position="300"/>
    </location>
</feature>
<dbReference type="GO" id="GO:1904680">
    <property type="term" value="F:peptide transmembrane transporter activity"/>
    <property type="evidence" value="ECO:0007669"/>
    <property type="project" value="InterPro"/>
</dbReference>
<feature type="transmembrane region" description="Helical" evidence="9">
    <location>
        <begin position="23"/>
        <end position="43"/>
    </location>
</feature>
<dbReference type="Gene3D" id="1.20.1250.20">
    <property type="entry name" value="MFS general substrate transporter like domains"/>
    <property type="match status" value="1"/>
</dbReference>
<feature type="transmembrane region" description="Helical" evidence="9">
    <location>
        <begin position="148"/>
        <end position="167"/>
    </location>
</feature>
<comment type="similarity">
    <text evidence="8">Belongs to the major facilitator superfamily. Proton-dependent oligopeptide transporter (POT/PTR) (TC 2.A.17) family.</text>
</comment>
<keyword evidence="5" id="KW-0653">Protein transport</keyword>
<dbReference type="EMBL" id="JADKGY010000014">
    <property type="protein sequence ID" value="MBK9983277.1"/>
    <property type="molecule type" value="Genomic_DNA"/>
</dbReference>
<dbReference type="InterPro" id="IPR005279">
    <property type="entry name" value="Dipep/tripep_permease"/>
</dbReference>
<comment type="caution">
    <text evidence="11">The sequence shown here is derived from an EMBL/GenBank/DDBJ whole genome shotgun (WGS) entry which is preliminary data.</text>
</comment>
<evidence type="ECO:0000256" key="9">
    <source>
        <dbReference type="SAM" id="Phobius"/>
    </source>
</evidence>
<proteinExistence type="inferred from homology"/>
<dbReference type="Proteomes" id="UP000808337">
    <property type="component" value="Unassembled WGS sequence"/>
</dbReference>
<dbReference type="PROSITE" id="PS50850">
    <property type="entry name" value="MFS"/>
    <property type="match status" value="1"/>
</dbReference>
<keyword evidence="6 9" id="KW-1133">Transmembrane helix</keyword>
<evidence type="ECO:0000313" key="11">
    <source>
        <dbReference type="EMBL" id="MBK9983277.1"/>
    </source>
</evidence>
<dbReference type="PROSITE" id="PS01022">
    <property type="entry name" value="PTR2_1"/>
    <property type="match status" value="1"/>
</dbReference>
<dbReference type="GO" id="GO:0006857">
    <property type="term" value="P:oligopeptide transport"/>
    <property type="evidence" value="ECO:0007669"/>
    <property type="project" value="InterPro"/>
</dbReference>
<dbReference type="InterPro" id="IPR018456">
    <property type="entry name" value="PTR2_symporter_CS"/>
</dbReference>
<dbReference type="Pfam" id="PF00854">
    <property type="entry name" value="PTR2"/>
    <property type="match status" value="1"/>
</dbReference>
<dbReference type="NCBIfam" id="TIGR00924">
    <property type="entry name" value="yjdL_sub1_fam"/>
    <property type="match status" value="1"/>
</dbReference>
<keyword evidence="4 8" id="KW-0812">Transmembrane</keyword>
<evidence type="ECO:0000256" key="7">
    <source>
        <dbReference type="ARBA" id="ARBA00023136"/>
    </source>
</evidence>
<feature type="domain" description="Major facilitator superfamily (MFS) profile" evidence="10">
    <location>
        <begin position="1"/>
        <end position="385"/>
    </location>
</feature>
<accession>A0A9D7XU29</accession>
<dbReference type="InterPro" id="IPR020846">
    <property type="entry name" value="MFS_dom"/>
</dbReference>
<keyword evidence="5" id="KW-0571">Peptide transport</keyword>
<name>A0A9D7XU29_9BACT</name>
<feature type="transmembrane region" description="Helical" evidence="9">
    <location>
        <begin position="328"/>
        <end position="349"/>
    </location>
</feature>
<keyword evidence="7 9" id="KW-0472">Membrane</keyword>
<comment type="subcellular location">
    <subcellularLocation>
        <location evidence="1">Cell membrane</location>
        <topology evidence="1">Multi-pass membrane protein</topology>
    </subcellularLocation>
    <subcellularLocation>
        <location evidence="8">Membrane</location>
        <topology evidence="8">Multi-pass membrane protein</topology>
    </subcellularLocation>
</comment>
<gene>
    <name evidence="11" type="ORF">IPP15_12890</name>
</gene>
<evidence type="ECO:0000256" key="6">
    <source>
        <dbReference type="ARBA" id="ARBA00022989"/>
    </source>
</evidence>
<protein>
    <submittedName>
        <fullName evidence="11">MFS transporter</fullName>
    </submittedName>
</protein>
<feature type="transmembrane region" description="Helical" evidence="9">
    <location>
        <begin position="86"/>
        <end position="106"/>
    </location>
</feature>
<dbReference type="AlphaFoldDB" id="A0A9D7XU29"/>
<dbReference type="PANTHER" id="PTHR23517">
    <property type="entry name" value="RESISTANCE PROTEIN MDTM, PUTATIVE-RELATED-RELATED"/>
    <property type="match status" value="1"/>
</dbReference>
<reference evidence="11 12" key="1">
    <citation type="submission" date="2020-10" db="EMBL/GenBank/DDBJ databases">
        <title>Connecting structure to function with the recovery of over 1000 high-quality activated sludge metagenome-assembled genomes encoding full-length rRNA genes using long-read sequencing.</title>
        <authorList>
            <person name="Singleton C.M."/>
            <person name="Petriglieri F."/>
            <person name="Kristensen J.M."/>
            <person name="Kirkegaard R.H."/>
            <person name="Michaelsen T.Y."/>
            <person name="Andersen M.H."/>
            <person name="Karst S.M."/>
            <person name="Dueholm M.S."/>
            <person name="Nielsen P.H."/>
            <person name="Albertsen M."/>
        </authorList>
    </citation>
    <scope>NUCLEOTIDE SEQUENCE [LARGE SCALE GENOMIC DNA]</scope>
    <source>
        <strain evidence="11">Ribe_18-Q3-R11-54_MAXAC.273</strain>
    </source>
</reference>
<feature type="transmembrane region" description="Helical" evidence="9">
    <location>
        <begin position="55"/>
        <end position="74"/>
    </location>
</feature>
<feature type="transmembrane region" description="Helical" evidence="9">
    <location>
        <begin position="112"/>
        <end position="136"/>
    </location>
</feature>
<evidence type="ECO:0000256" key="8">
    <source>
        <dbReference type="RuleBase" id="RU003755"/>
    </source>
</evidence>
<evidence type="ECO:0000256" key="4">
    <source>
        <dbReference type="ARBA" id="ARBA00022692"/>
    </source>
</evidence>
<keyword evidence="2 8" id="KW-0813">Transport</keyword>
<dbReference type="SUPFAM" id="SSF103473">
    <property type="entry name" value="MFS general substrate transporter"/>
    <property type="match status" value="1"/>
</dbReference>
<dbReference type="GO" id="GO:0005886">
    <property type="term" value="C:plasma membrane"/>
    <property type="evidence" value="ECO:0007669"/>
    <property type="project" value="UniProtKB-SubCell"/>
</dbReference>
<organism evidence="11 12">
    <name type="scientific">Candidatus Opimibacter skivensis</name>
    <dbReference type="NCBI Taxonomy" id="2982028"/>
    <lineage>
        <taxon>Bacteria</taxon>
        <taxon>Pseudomonadati</taxon>
        <taxon>Bacteroidota</taxon>
        <taxon>Saprospiria</taxon>
        <taxon>Saprospirales</taxon>
        <taxon>Saprospiraceae</taxon>
        <taxon>Candidatus Opimibacter</taxon>
    </lineage>
</organism>
<keyword evidence="3" id="KW-1003">Cell membrane</keyword>
<sequence length="385" mass="41514">MKSFFGHPPGLATLFFTEMWERFSYYGGRAMLILYMTAAVAGLNPGLGLSVPEAGALYALYTAIVYMTNLPGGWIADKFIGARNAVFYGGCIIALGNLMLAAPIGLPGFYTGLGLIAIGTGLLKPNVSTMVGALYAQGDGRRDSAFSIFYMGINLGAFLAPLIAGWFGQKIDWNVGFLVVAIGMVLGLIQYKLGAKHLGDAGLVTTAPTPEEKVSQSKSLRGGFLGLVIAAAVLLGLHFTGIYEMNILNLSNLVGVLLIVVPIIYFGFLFARGGFDKAEKNRIIAIIMFYIAAALFWSAFEQAGSTLTLFADRNTENSILGYEFPSTWWQSINALFIIVLSGVFAWLWLKLNSMKKEPSTPMKFAIGLLLAGVGFFNSCSSRQHH</sequence>
<feature type="transmembrane region" description="Helical" evidence="9">
    <location>
        <begin position="173"/>
        <end position="191"/>
    </location>
</feature>
<feature type="transmembrane region" description="Helical" evidence="9">
    <location>
        <begin position="223"/>
        <end position="243"/>
    </location>
</feature>
<evidence type="ECO:0000256" key="1">
    <source>
        <dbReference type="ARBA" id="ARBA00004651"/>
    </source>
</evidence>
<evidence type="ECO:0000259" key="10">
    <source>
        <dbReference type="PROSITE" id="PS50850"/>
    </source>
</evidence>
<dbReference type="PANTHER" id="PTHR23517:SF15">
    <property type="entry name" value="PROTON-DEPENDENT OLIGOPEPTIDE FAMILY TRANSPORT PROTEIN"/>
    <property type="match status" value="1"/>
</dbReference>
<dbReference type="InterPro" id="IPR000109">
    <property type="entry name" value="POT_fam"/>
</dbReference>
<evidence type="ECO:0000256" key="2">
    <source>
        <dbReference type="ARBA" id="ARBA00022448"/>
    </source>
</evidence>